<protein>
    <submittedName>
        <fullName evidence="1">Uncharacterized protein</fullName>
    </submittedName>
</protein>
<dbReference type="EMBL" id="CM040459">
    <property type="protein sequence ID" value="MCI4379376.1"/>
    <property type="molecule type" value="Genomic_DNA"/>
</dbReference>
<evidence type="ECO:0000313" key="1">
    <source>
        <dbReference type="EMBL" id="MCI4379376.1"/>
    </source>
</evidence>
<gene>
    <name evidence="1" type="ORF">PGIGA_G00227470</name>
</gene>
<name>A0ACC5WK51_PANGG</name>
<reference evidence="1 2" key="1">
    <citation type="journal article" date="2022" name="bioRxiv">
        <title>An ancient truncated duplication of the anti-Mullerian hormone receptor type 2 gene is a potential conserved master sex determinant in the Pangasiidae catfish family.</title>
        <authorList>
            <person name="Wen M."/>
            <person name="Pan Q."/>
            <person name="Jouanno E."/>
            <person name="Montfort J."/>
            <person name="Zahm M."/>
            <person name="Cabau C."/>
            <person name="Klopp C."/>
            <person name="Iampietro C."/>
            <person name="Roques C."/>
            <person name="Bouchez O."/>
            <person name="Castinel A."/>
            <person name="Donnadieu C."/>
            <person name="Parrinello H."/>
            <person name="Poncet C."/>
            <person name="Belmonte E."/>
            <person name="Gautier V."/>
            <person name="Avarre J.-C."/>
            <person name="Dugue R."/>
            <person name="Gustiano R."/>
            <person name="Ha T.T.T."/>
            <person name="Campet M."/>
            <person name="Sriphairoj K."/>
            <person name="Ribolli J."/>
            <person name="de Almeida F.L."/>
            <person name="Desvignes T."/>
            <person name="Postlethwait J.H."/>
            <person name="Bucao C.F."/>
            <person name="Robinson-Rechavi M."/>
            <person name="Bobe J."/>
            <person name="Herpin A."/>
            <person name="Guiguen Y."/>
        </authorList>
    </citation>
    <scope>NUCLEOTIDE SEQUENCE [LARGE SCALE GENOMIC DNA]</scope>
    <source>
        <strain evidence="1">YG-Dec2019</strain>
    </source>
</reference>
<keyword evidence="2" id="KW-1185">Reference proteome</keyword>
<evidence type="ECO:0000313" key="2">
    <source>
        <dbReference type="Proteomes" id="UP000829447"/>
    </source>
</evidence>
<proteinExistence type="predicted"/>
<sequence>FFFNLALLPVFCILDLALELLFADLLTSCLFLFMSLLHILDLFASFNEILTAVAAVSNSVA</sequence>
<organism evidence="1 2">
    <name type="scientific">Pangasianodon gigas</name>
    <name type="common">Mekong giant catfish</name>
    <name type="synonym">Pangasius gigas</name>
    <dbReference type="NCBI Taxonomy" id="30993"/>
    <lineage>
        <taxon>Eukaryota</taxon>
        <taxon>Metazoa</taxon>
        <taxon>Chordata</taxon>
        <taxon>Craniata</taxon>
        <taxon>Vertebrata</taxon>
        <taxon>Euteleostomi</taxon>
        <taxon>Actinopterygii</taxon>
        <taxon>Neopterygii</taxon>
        <taxon>Teleostei</taxon>
        <taxon>Ostariophysi</taxon>
        <taxon>Siluriformes</taxon>
        <taxon>Pangasiidae</taxon>
        <taxon>Pangasianodon</taxon>
    </lineage>
</organism>
<dbReference type="Proteomes" id="UP000829447">
    <property type="component" value="Linkage Group LG6"/>
</dbReference>
<accession>A0ACC5WK51</accession>
<feature type="non-terminal residue" evidence="1">
    <location>
        <position position="1"/>
    </location>
</feature>
<comment type="caution">
    <text evidence="1">The sequence shown here is derived from an EMBL/GenBank/DDBJ whole genome shotgun (WGS) entry which is preliminary data.</text>
</comment>